<dbReference type="AlphaFoldDB" id="A0AAN9ICQ6"/>
<proteinExistence type="predicted"/>
<organism evidence="2 3">
    <name type="scientific">Crotalaria pallida</name>
    <name type="common">Smooth rattlebox</name>
    <name type="synonym">Crotalaria striata</name>
    <dbReference type="NCBI Taxonomy" id="3830"/>
    <lineage>
        <taxon>Eukaryota</taxon>
        <taxon>Viridiplantae</taxon>
        <taxon>Streptophyta</taxon>
        <taxon>Embryophyta</taxon>
        <taxon>Tracheophyta</taxon>
        <taxon>Spermatophyta</taxon>
        <taxon>Magnoliopsida</taxon>
        <taxon>eudicotyledons</taxon>
        <taxon>Gunneridae</taxon>
        <taxon>Pentapetalae</taxon>
        <taxon>rosids</taxon>
        <taxon>fabids</taxon>
        <taxon>Fabales</taxon>
        <taxon>Fabaceae</taxon>
        <taxon>Papilionoideae</taxon>
        <taxon>50 kb inversion clade</taxon>
        <taxon>genistoids sensu lato</taxon>
        <taxon>core genistoids</taxon>
        <taxon>Crotalarieae</taxon>
        <taxon>Crotalaria</taxon>
    </lineage>
</organism>
<protein>
    <submittedName>
        <fullName evidence="2">Uncharacterized protein</fullName>
    </submittedName>
</protein>
<keyword evidence="3" id="KW-1185">Reference proteome</keyword>
<accession>A0AAN9ICQ6</accession>
<name>A0AAN9ICQ6_CROPI</name>
<evidence type="ECO:0000256" key="1">
    <source>
        <dbReference type="SAM" id="Phobius"/>
    </source>
</evidence>
<evidence type="ECO:0000313" key="2">
    <source>
        <dbReference type="EMBL" id="KAK7274492.1"/>
    </source>
</evidence>
<dbReference type="EMBL" id="JAYWIO010000003">
    <property type="protein sequence ID" value="KAK7274492.1"/>
    <property type="molecule type" value="Genomic_DNA"/>
</dbReference>
<comment type="caution">
    <text evidence="2">The sequence shown here is derived from an EMBL/GenBank/DDBJ whole genome shotgun (WGS) entry which is preliminary data.</text>
</comment>
<keyword evidence="1" id="KW-0472">Membrane</keyword>
<feature type="transmembrane region" description="Helical" evidence="1">
    <location>
        <begin position="17"/>
        <end position="39"/>
    </location>
</feature>
<sequence length="95" mass="10385">MANNQGYLQSFCKGKRWVSVTSLFSLIFLLMFAASTFFVDWVDLCSGGSAWALALICLCLKGKGQSGVVCIAILSFGKVMDDSYGEEHRAPFSRS</sequence>
<keyword evidence="1" id="KW-0812">Transmembrane</keyword>
<feature type="transmembrane region" description="Helical" evidence="1">
    <location>
        <begin position="51"/>
        <end position="74"/>
    </location>
</feature>
<evidence type="ECO:0000313" key="3">
    <source>
        <dbReference type="Proteomes" id="UP001372338"/>
    </source>
</evidence>
<keyword evidence="1" id="KW-1133">Transmembrane helix</keyword>
<gene>
    <name evidence="2" type="ORF">RIF29_15584</name>
</gene>
<reference evidence="2 3" key="1">
    <citation type="submission" date="2024-01" db="EMBL/GenBank/DDBJ databases">
        <title>The genomes of 5 underutilized Papilionoideae crops provide insights into root nodulation and disease resistanc.</title>
        <authorList>
            <person name="Yuan L."/>
        </authorList>
    </citation>
    <scope>NUCLEOTIDE SEQUENCE [LARGE SCALE GENOMIC DNA]</scope>
    <source>
        <strain evidence="2">ZHUSHIDOU_FW_LH</strain>
        <tissue evidence="2">Leaf</tissue>
    </source>
</reference>
<dbReference type="Proteomes" id="UP001372338">
    <property type="component" value="Unassembled WGS sequence"/>
</dbReference>